<protein>
    <submittedName>
        <fullName evidence="8">Acid phosphatase surE</fullName>
    </submittedName>
    <submittedName>
        <fullName evidence="9">Acid_phosphatase surE</fullName>
    </submittedName>
</protein>
<reference evidence="9 10" key="2">
    <citation type="submission" date="2024-07" db="EMBL/GenBank/DDBJ databases">
        <authorList>
            <person name="Akdeniz Z."/>
        </authorList>
    </citation>
    <scope>NUCLEOTIDE SEQUENCE [LARGE SCALE GENOMIC DNA]</scope>
</reference>
<dbReference type="EMBL" id="CAXDID020000282">
    <property type="protein sequence ID" value="CAL6070283.1"/>
    <property type="molecule type" value="Genomic_DNA"/>
</dbReference>
<proteinExistence type="inferred from homology"/>
<keyword evidence="2" id="KW-0963">Cytoplasm</keyword>
<evidence type="ECO:0000259" key="7">
    <source>
        <dbReference type="Pfam" id="PF01975"/>
    </source>
</evidence>
<dbReference type="PANTHER" id="PTHR30457">
    <property type="entry name" value="5'-NUCLEOTIDASE SURE"/>
    <property type="match status" value="1"/>
</dbReference>
<dbReference type="GO" id="GO:0004309">
    <property type="term" value="F:exopolyphosphatase activity"/>
    <property type="evidence" value="ECO:0007669"/>
    <property type="project" value="TreeGrafter"/>
</dbReference>
<keyword evidence="5" id="KW-0378">Hydrolase</keyword>
<keyword evidence="3" id="KW-0479">Metal-binding</keyword>
<accession>A0AA86Q1S8</accession>
<dbReference type="SUPFAM" id="SSF64167">
    <property type="entry name" value="SurE-like"/>
    <property type="match status" value="1"/>
</dbReference>
<dbReference type="NCBIfam" id="TIGR00087">
    <property type="entry name" value="surE"/>
    <property type="match status" value="1"/>
</dbReference>
<dbReference type="AlphaFoldDB" id="A0AA86Q1S8"/>
<comment type="similarity">
    <text evidence="1">Belongs to the SurE nucleotidase family.</text>
</comment>
<evidence type="ECO:0000256" key="1">
    <source>
        <dbReference type="ARBA" id="ARBA00011062"/>
    </source>
</evidence>
<evidence type="ECO:0000313" key="9">
    <source>
        <dbReference type="EMBL" id="CAL6070283.1"/>
    </source>
</evidence>
<dbReference type="Gene3D" id="3.40.1210.10">
    <property type="entry name" value="Survival protein SurE-like phosphatase/nucleotidase"/>
    <property type="match status" value="1"/>
</dbReference>
<evidence type="ECO:0000313" key="10">
    <source>
        <dbReference type="Proteomes" id="UP001642409"/>
    </source>
</evidence>
<evidence type="ECO:0000256" key="4">
    <source>
        <dbReference type="ARBA" id="ARBA00022741"/>
    </source>
</evidence>
<dbReference type="InterPro" id="IPR002828">
    <property type="entry name" value="SurE-like_Pase/nucleotidase"/>
</dbReference>
<evidence type="ECO:0000256" key="6">
    <source>
        <dbReference type="SAM" id="Coils"/>
    </source>
</evidence>
<sequence length="284" mass="31921">MRYIARMLQLIDPLQMKIALTNDDGYDAPGILALYQILSKFHEVRLIAPLRQQSCASHSRSLNNNIKVSTTASGFIIDSTPSDCVSIGIPLLIKNGFVPDFIVSGINSGANLGGEIHYSGTFAAARQGYLMGYPSIAFSNMEMNQCVQEQIKFKQVVNQIIHLASNEFVLNVNFPVVKMKQKQMEEKQENIQINEKEDRLESKVEEDINENIEHENELKIVICEVDTEVMYRPSKEVINKTINGFEVEVSGAKETTNHIQGRDIWMCKAGYITVSRIKGCVNCK</sequence>
<keyword evidence="4" id="KW-0547">Nucleotide-binding</keyword>
<evidence type="ECO:0000313" key="8">
    <source>
        <dbReference type="EMBL" id="CAI9949658.1"/>
    </source>
</evidence>
<dbReference type="GO" id="GO:0008254">
    <property type="term" value="F:3'-nucleotidase activity"/>
    <property type="evidence" value="ECO:0007669"/>
    <property type="project" value="TreeGrafter"/>
</dbReference>
<evidence type="ECO:0000256" key="3">
    <source>
        <dbReference type="ARBA" id="ARBA00022723"/>
    </source>
</evidence>
<comment type="caution">
    <text evidence="8">The sequence shown here is derived from an EMBL/GenBank/DDBJ whole genome shotgun (WGS) entry which is preliminary data.</text>
</comment>
<name>A0AA86Q1S8_9EUKA</name>
<reference evidence="8" key="1">
    <citation type="submission" date="2023-06" db="EMBL/GenBank/DDBJ databases">
        <authorList>
            <person name="Kurt Z."/>
        </authorList>
    </citation>
    <scope>NUCLEOTIDE SEQUENCE</scope>
</reference>
<keyword evidence="6" id="KW-0175">Coiled coil</keyword>
<feature type="domain" description="Survival protein SurE-like phosphatase/nucleotidase" evidence="7">
    <location>
        <begin position="18"/>
        <end position="183"/>
    </location>
</feature>
<dbReference type="GO" id="GO:0008253">
    <property type="term" value="F:5'-nucleotidase activity"/>
    <property type="evidence" value="ECO:0007669"/>
    <property type="project" value="TreeGrafter"/>
</dbReference>
<dbReference type="InterPro" id="IPR036523">
    <property type="entry name" value="SurE-like_sf"/>
</dbReference>
<dbReference type="PANTHER" id="PTHR30457:SF12">
    <property type="entry name" value="5'_3'-NUCLEOTIDASE SURE"/>
    <property type="match status" value="1"/>
</dbReference>
<keyword evidence="10" id="KW-1185">Reference proteome</keyword>
<gene>
    <name evidence="8" type="ORF">HINF_LOCUS37303</name>
    <name evidence="9" type="ORF">HINF_LOCUS54383</name>
</gene>
<dbReference type="Proteomes" id="UP001642409">
    <property type="component" value="Unassembled WGS sequence"/>
</dbReference>
<dbReference type="Pfam" id="PF01975">
    <property type="entry name" value="SurE"/>
    <property type="match status" value="1"/>
</dbReference>
<feature type="coiled-coil region" evidence="6">
    <location>
        <begin position="177"/>
        <end position="217"/>
    </location>
</feature>
<dbReference type="GO" id="GO:0046872">
    <property type="term" value="F:metal ion binding"/>
    <property type="evidence" value="ECO:0007669"/>
    <property type="project" value="UniProtKB-KW"/>
</dbReference>
<dbReference type="InterPro" id="IPR030048">
    <property type="entry name" value="SurE"/>
</dbReference>
<organism evidence="8">
    <name type="scientific">Hexamita inflata</name>
    <dbReference type="NCBI Taxonomy" id="28002"/>
    <lineage>
        <taxon>Eukaryota</taxon>
        <taxon>Metamonada</taxon>
        <taxon>Diplomonadida</taxon>
        <taxon>Hexamitidae</taxon>
        <taxon>Hexamitinae</taxon>
        <taxon>Hexamita</taxon>
    </lineage>
</organism>
<dbReference type="EMBL" id="CATOUU010000802">
    <property type="protein sequence ID" value="CAI9949658.1"/>
    <property type="molecule type" value="Genomic_DNA"/>
</dbReference>
<dbReference type="GO" id="GO:0000166">
    <property type="term" value="F:nucleotide binding"/>
    <property type="evidence" value="ECO:0007669"/>
    <property type="project" value="UniProtKB-KW"/>
</dbReference>
<evidence type="ECO:0000256" key="2">
    <source>
        <dbReference type="ARBA" id="ARBA00022490"/>
    </source>
</evidence>
<evidence type="ECO:0000256" key="5">
    <source>
        <dbReference type="ARBA" id="ARBA00022801"/>
    </source>
</evidence>